<dbReference type="Pfam" id="PF20916">
    <property type="entry name" value="BscB_a-b"/>
    <property type="match status" value="1"/>
</dbReference>
<evidence type="ECO:0000256" key="3">
    <source>
        <dbReference type="ARBA" id="ARBA00022692"/>
    </source>
</evidence>
<feature type="domain" description="Cellulose synthase subunit B-like C-terminal" evidence="8">
    <location>
        <begin position="649"/>
        <end position="777"/>
    </location>
</feature>
<evidence type="ECO:0000256" key="1">
    <source>
        <dbReference type="ARBA" id="ARBA00004162"/>
    </source>
</evidence>
<reference evidence="9 10" key="1">
    <citation type="journal article" date="2018" name="Int. J. Syst. Evol. Microbiol.">
        <title>Pseudooceanicola lipolyticus sp. nov., a marine alphaproteobacterium, reclassification of Oceanicola flagellatus as Pseudooceanicola flagellatus comb. nov. and emended description of the genus Pseudooceanicola.</title>
        <authorList>
            <person name="Huang M.-M."/>
            <person name="Guo L.-L."/>
            <person name="Wu Y.-H."/>
            <person name="Lai Q.-L."/>
            <person name="Shao Z.-Z."/>
            <person name="Wang C.-S."/>
            <person name="Wu M."/>
            <person name="Xu X.-W."/>
        </authorList>
    </citation>
    <scope>NUCLEOTIDE SEQUENCE [LARGE SCALE GENOMIC DNA]</scope>
    <source>
        <strain evidence="9 10">Ar-45</strain>
    </source>
</reference>
<feature type="region of interest" description="Disordered" evidence="7">
    <location>
        <begin position="1"/>
        <end position="29"/>
    </location>
</feature>
<dbReference type="PANTHER" id="PTHR39083">
    <property type="entry name" value="CYCLIC DI-GMP-BINDING PROTEIN"/>
    <property type="match status" value="1"/>
</dbReference>
<feature type="region of interest" description="Disordered" evidence="7">
    <location>
        <begin position="69"/>
        <end position="89"/>
    </location>
</feature>
<keyword evidence="6" id="KW-0135">Cellulose biosynthesis</keyword>
<keyword evidence="2 6" id="KW-1003">Cell membrane</keyword>
<comment type="subcellular location">
    <subcellularLocation>
        <location evidence="6">Cell inner membrane</location>
    </subcellularLocation>
    <subcellularLocation>
        <location evidence="1">Cell membrane</location>
        <topology evidence="1">Single-pass membrane protein</topology>
    </subcellularLocation>
</comment>
<feature type="compositionally biased region" description="Basic residues" evidence="7">
    <location>
        <begin position="1"/>
        <end position="10"/>
    </location>
</feature>
<gene>
    <name evidence="9" type="ORF">CVM39_01255</name>
</gene>
<comment type="similarity">
    <text evidence="6">Belongs to the AcsB/BcsB family.</text>
</comment>
<dbReference type="PANTHER" id="PTHR39083:SF1">
    <property type="entry name" value="CYCLIC DI-GMP-BINDING PROTEIN"/>
    <property type="match status" value="1"/>
</dbReference>
<dbReference type="InterPro" id="IPR018513">
    <property type="entry name" value="Cell_synthase_bac"/>
</dbReference>
<comment type="caution">
    <text evidence="9">The sequence shown here is derived from an EMBL/GenBank/DDBJ whole genome shotgun (WGS) entry which is preliminary data.</text>
</comment>
<dbReference type="Pfam" id="PF03170">
    <property type="entry name" value="BcsB"/>
    <property type="match status" value="2"/>
</dbReference>
<evidence type="ECO:0000256" key="2">
    <source>
        <dbReference type="ARBA" id="ARBA00022475"/>
    </source>
</evidence>
<name>A0ABX4MSR7_9RHOB</name>
<sequence length="781" mass="84776">MPSRSLRRKPLAPLHHWSQAGPPPRRMTTSGTRIRVMVQKTAKLLALLPALMLQTGPSGAQQILLDDIPPSQQQANDPGVTPAPEPAARASDRQFAIPQEPASAAPEAPREILLPLRPRSPQGGQTVGHRLEGEFPRESFWLFLPRAVDGATLDIATLSSINLLPGRSQATVEVNGTPIGKVDLTHFASAGTTPVAVPDGLLKAGRNRVDLRLEQVHRVMCGPEASFGLWTDVIAHKSGITLPASELGNDPLGFMAAASAQLAQGKTFHLSNANPARVINASPSTAQVERLFGGLPPRLTVGDYYTVADEQPQLARVTALPEELSVPDMPVFRRGGDGAIVLMTNSGEAQSIATLLSDALGDAHKEDPIPRLEPGKPRSLADLGIETIEGRGHYIRKSVSFRLDWDWLLLASQRAQMRLDYAYDRDLPQGALMLVKINDQTIRLLPLDEQGEAGQRLDPLLISFPANILQPGVNEISFEALVPGEPADAACIPRDAPAFRIFDTTNLDVPESPRMSLPRIDRTLASIDIAQVSLSEAAAQTLPLGVLAQIASIFADDDSSARGPDQPPRNGALRIGIPSDLARISGDIVSKNVSQLEEVLLSPPQTEGQGQDPWARITPEGWWTIFLDREKAAERLRELRGKISSLWRGPESDLDSWLLNRSAEAMLLQPRMDDPDTLWLVVRPNTDHDRLVASLVEMHNSSDGPKGQVSLFGYNGRWDVWSSGDRPLTLMEPLSPSNARAVVGNFVTLEPGRYIAPLFLLAILCAFSAIGLLIAGRRRQK</sequence>
<dbReference type="InterPro" id="IPR048861">
    <property type="entry name" value="BscB-like_C"/>
</dbReference>
<evidence type="ECO:0000259" key="8">
    <source>
        <dbReference type="Pfam" id="PF20916"/>
    </source>
</evidence>
<comment type="pathway">
    <text evidence="6">Glycan metabolism; bacterial cellulose biosynthesis.</text>
</comment>
<proteinExistence type="inferred from homology"/>
<keyword evidence="3 6" id="KW-0812">Transmembrane</keyword>
<dbReference type="Gene3D" id="3.30.379.30">
    <property type="match status" value="1"/>
</dbReference>
<evidence type="ECO:0000313" key="9">
    <source>
        <dbReference type="EMBL" id="PJE31760.1"/>
    </source>
</evidence>
<evidence type="ECO:0000256" key="7">
    <source>
        <dbReference type="SAM" id="MobiDB-lite"/>
    </source>
</evidence>
<evidence type="ECO:0000313" key="10">
    <source>
        <dbReference type="Proteomes" id="UP000231702"/>
    </source>
</evidence>
<evidence type="ECO:0000256" key="5">
    <source>
        <dbReference type="ARBA" id="ARBA00023136"/>
    </source>
</evidence>
<comment type="function">
    <text evidence="6">Binds the cellulose synthase activator, bis-(3'-5') cyclic diguanylic acid (c-di-GMP).</text>
</comment>
<evidence type="ECO:0000256" key="4">
    <source>
        <dbReference type="ARBA" id="ARBA00022989"/>
    </source>
</evidence>
<organism evidence="9 10">
    <name type="scientific">Pseudooceanicola antarcticus</name>
    <dbReference type="NCBI Taxonomy" id="1247613"/>
    <lineage>
        <taxon>Bacteria</taxon>
        <taxon>Pseudomonadati</taxon>
        <taxon>Pseudomonadota</taxon>
        <taxon>Alphaproteobacteria</taxon>
        <taxon>Rhodobacterales</taxon>
        <taxon>Paracoccaceae</taxon>
        <taxon>Pseudooceanicola</taxon>
    </lineage>
</organism>
<keyword evidence="6" id="KW-0997">Cell inner membrane</keyword>
<feature type="transmembrane region" description="Helical" evidence="6">
    <location>
        <begin position="754"/>
        <end position="775"/>
    </location>
</feature>
<keyword evidence="4 6" id="KW-1133">Transmembrane helix</keyword>
<dbReference type="Gene3D" id="1.20.5.4520">
    <property type="match status" value="1"/>
</dbReference>
<dbReference type="Gene3D" id="2.60.120.260">
    <property type="entry name" value="Galactose-binding domain-like"/>
    <property type="match status" value="2"/>
</dbReference>
<dbReference type="EMBL" id="PGTD01000007">
    <property type="protein sequence ID" value="PJE31760.1"/>
    <property type="molecule type" value="Genomic_DNA"/>
</dbReference>
<accession>A0ABX4MSR7</accession>
<comment type="subunit">
    <text evidence="6">Tightly associated with the cellulose synthase catalytic subunit.</text>
</comment>
<keyword evidence="5 6" id="KW-0472">Membrane</keyword>
<keyword evidence="10" id="KW-1185">Reference proteome</keyword>
<keyword evidence="6" id="KW-0973">c-di-GMP</keyword>
<dbReference type="Proteomes" id="UP000231702">
    <property type="component" value="Unassembled WGS sequence"/>
</dbReference>
<protein>
    <recommendedName>
        <fullName evidence="6">Cyclic di-GMP-binding protein</fullName>
    </recommendedName>
    <alternativeName>
        <fullName evidence="6">Cellulose synthase regulatory subunit</fullName>
    </alternativeName>
</protein>
<dbReference type="Gene3D" id="3.30.379.20">
    <property type="match status" value="1"/>
</dbReference>
<evidence type="ECO:0000256" key="6">
    <source>
        <dbReference type="RuleBase" id="RU365021"/>
    </source>
</evidence>